<dbReference type="EMBL" id="BAABRR010000011">
    <property type="protein sequence ID" value="GAA5519623.1"/>
    <property type="molecule type" value="Genomic_DNA"/>
</dbReference>
<name>A0ABP9WIG4_9MICO</name>
<organism evidence="2 3">
    <name type="scientific">Demequina sediminis</name>
    <dbReference type="NCBI Taxonomy" id="1930058"/>
    <lineage>
        <taxon>Bacteria</taxon>
        <taxon>Bacillati</taxon>
        <taxon>Actinomycetota</taxon>
        <taxon>Actinomycetes</taxon>
        <taxon>Micrococcales</taxon>
        <taxon>Demequinaceae</taxon>
        <taxon>Demequina</taxon>
    </lineage>
</organism>
<sequence>MIDASLMTVDAALETFALEVAHRPLVRQVALRAGISSAEVKASYVKLIRVDGLPPLHVTRRGIERFASQVEAVSATGLADAVWSKVNRAGVENWGVVFPRAEAPASSSPTSPTPTAPAAAGPTRRIVPPARPVERDYGVCETCWQSRTAAGSCGCDD</sequence>
<accession>A0ABP9WIG4</accession>
<dbReference type="Proteomes" id="UP001426770">
    <property type="component" value="Unassembled WGS sequence"/>
</dbReference>
<gene>
    <name evidence="2" type="ORF">Lsed01_02074</name>
</gene>
<dbReference type="RefSeq" id="WP_286216543.1">
    <property type="nucleotide sequence ID" value="NZ_AP027736.1"/>
</dbReference>
<protein>
    <submittedName>
        <fullName evidence="2">Uncharacterized protein</fullName>
    </submittedName>
</protein>
<evidence type="ECO:0000256" key="1">
    <source>
        <dbReference type="SAM" id="MobiDB-lite"/>
    </source>
</evidence>
<proteinExistence type="predicted"/>
<feature type="region of interest" description="Disordered" evidence="1">
    <location>
        <begin position="102"/>
        <end position="128"/>
    </location>
</feature>
<comment type="caution">
    <text evidence="2">The sequence shown here is derived from an EMBL/GenBank/DDBJ whole genome shotgun (WGS) entry which is preliminary data.</text>
</comment>
<evidence type="ECO:0000313" key="2">
    <source>
        <dbReference type="EMBL" id="GAA5519623.1"/>
    </source>
</evidence>
<evidence type="ECO:0000313" key="3">
    <source>
        <dbReference type="Proteomes" id="UP001426770"/>
    </source>
</evidence>
<reference evidence="2 3" key="1">
    <citation type="submission" date="2024-02" db="EMBL/GenBank/DDBJ databases">
        <title>Lysinimicrobium sediminis NBRC 112286.</title>
        <authorList>
            <person name="Ichikawa N."/>
            <person name="Katano-Makiyama Y."/>
            <person name="Hidaka K."/>
        </authorList>
    </citation>
    <scope>NUCLEOTIDE SEQUENCE [LARGE SCALE GENOMIC DNA]</scope>
    <source>
        <strain evidence="2 3">NBRC 112286</strain>
    </source>
</reference>
<keyword evidence="3" id="KW-1185">Reference proteome</keyword>